<protein>
    <submittedName>
        <fullName evidence="1">Uncharacterized protein</fullName>
    </submittedName>
</protein>
<proteinExistence type="predicted"/>
<reference evidence="1" key="1">
    <citation type="journal article" date="2021" name="Proc. Natl. Acad. Sci. U.S.A.">
        <title>A Catalog of Tens of Thousands of Viruses from Human Metagenomes Reveals Hidden Associations with Chronic Diseases.</title>
        <authorList>
            <person name="Tisza M.J."/>
            <person name="Buck C.B."/>
        </authorList>
    </citation>
    <scope>NUCLEOTIDE SEQUENCE</scope>
    <source>
        <strain evidence="1">CtkfK18</strain>
    </source>
</reference>
<dbReference type="EMBL" id="BK016265">
    <property type="protein sequence ID" value="DAG05816.1"/>
    <property type="molecule type" value="Genomic_DNA"/>
</dbReference>
<evidence type="ECO:0000313" key="1">
    <source>
        <dbReference type="EMBL" id="DAG05816.1"/>
    </source>
</evidence>
<accession>A0A8S5VGM1</accession>
<organism evidence="1">
    <name type="scientific">Myoviridae sp. ctkfK18</name>
    <dbReference type="NCBI Taxonomy" id="2825165"/>
    <lineage>
        <taxon>Viruses</taxon>
        <taxon>Duplodnaviria</taxon>
        <taxon>Heunggongvirae</taxon>
        <taxon>Uroviricota</taxon>
        <taxon>Caudoviricetes</taxon>
    </lineage>
</organism>
<sequence length="66" mass="7419">MFGKIVKGALILGGMYVIYKVGYAIGLKKADPILQQLDKDLEMGKINAQEYLDKYNERIQVIEGGR</sequence>
<name>A0A8S5VGM1_9CAUD</name>